<evidence type="ECO:0000313" key="2">
    <source>
        <dbReference type="EMBL" id="KAH0573750.1"/>
    </source>
</evidence>
<reference evidence="1 2" key="1">
    <citation type="journal article" date="2014" name="PLoS Genet.">
        <title>The Genome of Spironucleus salmonicida Highlights a Fish Pathogen Adapted to Fluctuating Environments.</title>
        <authorList>
            <person name="Xu F."/>
            <person name="Jerlstrom-Hultqvist J."/>
            <person name="Einarsson E."/>
            <person name="Astvaldsson A."/>
            <person name="Svard S.G."/>
            <person name="Andersson J.O."/>
        </authorList>
    </citation>
    <scope>NUCLEOTIDE SEQUENCE</scope>
    <source>
        <strain evidence="2">ATCC 50377</strain>
    </source>
</reference>
<gene>
    <name evidence="1" type="ORF">SS50377_11280</name>
    <name evidence="2" type="ORF">SS50377_23685</name>
</gene>
<reference evidence="2" key="2">
    <citation type="submission" date="2020-12" db="EMBL/GenBank/DDBJ databases">
        <title>New Spironucleus salmonicida genome in near-complete chromosomes.</title>
        <authorList>
            <person name="Xu F."/>
            <person name="Kurt Z."/>
            <person name="Jimenez-Gonzalez A."/>
            <person name="Astvaldsson A."/>
            <person name="Andersson J.O."/>
            <person name="Svard S.G."/>
        </authorList>
    </citation>
    <scope>NUCLEOTIDE SEQUENCE</scope>
    <source>
        <strain evidence="2">ATCC 50377</strain>
    </source>
</reference>
<evidence type="ECO:0000313" key="3">
    <source>
        <dbReference type="Proteomes" id="UP000018208"/>
    </source>
</evidence>
<protein>
    <submittedName>
        <fullName evidence="1">Uncharacterized protein</fullName>
    </submittedName>
</protein>
<dbReference type="AlphaFoldDB" id="V6LVM3"/>
<dbReference type="EMBL" id="AUWU02000004">
    <property type="protein sequence ID" value="KAH0573750.1"/>
    <property type="molecule type" value="Genomic_DNA"/>
</dbReference>
<dbReference type="EMBL" id="KI545981">
    <property type="protein sequence ID" value="EST48667.1"/>
    <property type="molecule type" value="Genomic_DNA"/>
</dbReference>
<proteinExistence type="predicted"/>
<keyword evidence="3" id="KW-1185">Reference proteome</keyword>
<accession>V6LVM3</accession>
<dbReference type="VEuPathDB" id="GiardiaDB:SS50377_23685"/>
<sequence length="235" mass="26602">MDYHPIPLLERYHRLHNLLDQLLIKYVPENERLPYQILKTPNDSQHGLLQSNFEPGYQECTIASDFKLAVYRQKVKKLQKALQEACGGAMTASHARLMGSSIGGDSEYYNIDTIEKYNEITEVQGEIQGALHLKSSKQVVCPQPEIQQPSKCVQKSISIISPTRPHFDAEQVSTQLQSPSSPAVNSSRSHIIYPFDPSRSGVLAENHLLRSQVLQLQQSLDDQFDRFDLVLSTKK</sequence>
<evidence type="ECO:0000313" key="1">
    <source>
        <dbReference type="EMBL" id="EST48667.1"/>
    </source>
</evidence>
<dbReference type="Proteomes" id="UP000018208">
    <property type="component" value="Unassembled WGS sequence"/>
</dbReference>
<organism evidence="1">
    <name type="scientific">Spironucleus salmonicida</name>
    <dbReference type="NCBI Taxonomy" id="348837"/>
    <lineage>
        <taxon>Eukaryota</taxon>
        <taxon>Metamonada</taxon>
        <taxon>Diplomonadida</taxon>
        <taxon>Hexamitidae</taxon>
        <taxon>Hexamitinae</taxon>
        <taxon>Spironucleus</taxon>
    </lineage>
</organism>
<name>V6LVM3_9EUKA</name>